<evidence type="ECO:0000313" key="13">
    <source>
        <dbReference type="Proteomes" id="UP001143347"/>
    </source>
</evidence>
<feature type="compositionally biased region" description="Low complexity" evidence="10">
    <location>
        <begin position="536"/>
        <end position="547"/>
    </location>
</feature>
<evidence type="ECO:0000256" key="9">
    <source>
        <dbReference type="ARBA" id="ARBA00049985"/>
    </source>
</evidence>
<evidence type="ECO:0000256" key="3">
    <source>
        <dbReference type="ARBA" id="ARBA00022475"/>
    </source>
</evidence>
<evidence type="ECO:0000256" key="8">
    <source>
        <dbReference type="ARBA" id="ARBA00023251"/>
    </source>
</evidence>
<dbReference type="SMART" id="SM00382">
    <property type="entry name" value="AAA"/>
    <property type="match status" value="1"/>
</dbReference>
<evidence type="ECO:0000256" key="6">
    <source>
        <dbReference type="ARBA" id="ARBA00022967"/>
    </source>
</evidence>
<dbReference type="GO" id="GO:0005886">
    <property type="term" value="C:plasma membrane"/>
    <property type="evidence" value="ECO:0007669"/>
    <property type="project" value="UniProtKB-SubCell"/>
</dbReference>
<evidence type="ECO:0000256" key="2">
    <source>
        <dbReference type="ARBA" id="ARBA00022448"/>
    </source>
</evidence>
<feature type="region of interest" description="Disordered" evidence="10">
    <location>
        <begin position="1"/>
        <end position="206"/>
    </location>
</feature>
<evidence type="ECO:0000256" key="10">
    <source>
        <dbReference type="SAM" id="MobiDB-lite"/>
    </source>
</evidence>
<dbReference type="Gene3D" id="3.40.50.300">
    <property type="entry name" value="P-loop containing nucleotide triphosphate hydrolases"/>
    <property type="match status" value="1"/>
</dbReference>
<dbReference type="InterPro" id="IPR027417">
    <property type="entry name" value="P-loop_NTPase"/>
</dbReference>
<dbReference type="GO" id="GO:0016887">
    <property type="term" value="F:ATP hydrolysis activity"/>
    <property type="evidence" value="ECO:0007669"/>
    <property type="project" value="InterPro"/>
</dbReference>
<feature type="region of interest" description="Disordered" evidence="10">
    <location>
        <begin position="461"/>
        <end position="495"/>
    </location>
</feature>
<dbReference type="PROSITE" id="PS00211">
    <property type="entry name" value="ABC_TRANSPORTER_1"/>
    <property type="match status" value="1"/>
</dbReference>
<dbReference type="InterPro" id="IPR017871">
    <property type="entry name" value="ABC_transporter-like_CS"/>
</dbReference>
<dbReference type="PROSITE" id="PS50893">
    <property type="entry name" value="ABC_TRANSPORTER_2"/>
    <property type="match status" value="1"/>
</dbReference>
<dbReference type="SUPFAM" id="SSF52540">
    <property type="entry name" value="P-loop containing nucleoside triphosphate hydrolases"/>
    <property type="match status" value="1"/>
</dbReference>
<evidence type="ECO:0000256" key="7">
    <source>
        <dbReference type="ARBA" id="ARBA00023136"/>
    </source>
</evidence>
<feature type="compositionally biased region" description="Basic residues" evidence="10">
    <location>
        <begin position="60"/>
        <end position="69"/>
    </location>
</feature>
<keyword evidence="4" id="KW-0547">Nucleotide-binding</keyword>
<comment type="similarity">
    <text evidence="9">Belongs to the ABC transporter superfamily. Drug exporter-1 (DrugE1) (TC 3.A.1.105) family.</text>
</comment>
<dbReference type="NCBIfam" id="TIGR01188">
    <property type="entry name" value="drrA"/>
    <property type="match status" value="1"/>
</dbReference>
<keyword evidence="7" id="KW-0472">Membrane</keyword>
<dbReference type="PANTHER" id="PTHR42711">
    <property type="entry name" value="ABC TRANSPORTER ATP-BINDING PROTEIN"/>
    <property type="match status" value="1"/>
</dbReference>
<dbReference type="InterPro" id="IPR003593">
    <property type="entry name" value="AAA+_ATPase"/>
</dbReference>
<keyword evidence="5 12" id="KW-0067">ATP-binding</keyword>
<feature type="compositionally biased region" description="Low complexity" evidence="10">
    <location>
        <begin position="44"/>
        <end position="53"/>
    </location>
</feature>
<sequence>MAEPSHRSTTSATPRSPVDVGRDADLLTSRDLEITRAWTNGNAGDSDGSGPSDQGVAPAARHRRARHAKVTGDDSPTVAFPALTPAATPAPEATDSPRPTVDAPTADPATRDGSIADGPVDQVAPDVADGWRILTPPGDTSHIADMSDPAVSDPAVSDTGLLDENRAERAPIAAPSVPEPARRSEAAHRAASPSATEPDTAAESESLDLTPAAPAAIEVTGLHKRFGANVAVESVSFSVAKGSILALLGPNGAGKTTTVNMLCTLLKPDGGTATVAGHDVVSDAAGVRRSIMLTGQFAALDEALSGRDNLILFGRLMGLSKSAARVRADELLTSFDLTRAAGRRVGEYSGGMRRRIDIACGLVTQPEVVFLDEPTTGLDPRSRQEVWKLVESLRDQGVTTLLTTQYLEEADTLSDHIVVIDRGRVIASGTADELKAATGASHYDVTPADPEDLPRLRDCLGDLLTDSPSDPTSPRGPASPNGGADGESSASVAVPAPDGADTLVEIVQRTTGAGIRLSDVALRRPSLDEVFLALTDPSAPSSNPAAEPADDPA</sequence>
<name>A0A9X3I462_9ACTN</name>
<dbReference type="FunFam" id="3.40.50.300:FF:000589">
    <property type="entry name" value="ABC transporter, ATP-binding subunit"/>
    <property type="match status" value="1"/>
</dbReference>
<accession>A0A9X3I462</accession>
<keyword evidence="13" id="KW-1185">Reference proteome</keyword>
<dbReference type="RefSeq" id="WP_266061511.1">
    <property type="nucleotide sequence ID" value="NZ_JAPKFM010000008.1"/>
</dbReference>
<dbReference type="GO" id="GO:0055085">
    <property type="term" value="P:transmembrane transport"/>
    <property type="evidence" value="ECO:0007669"/>
    <property type="project" value="UniProtKB-ARBA"/>
</dbReference>
<evidence type="ECO:0000256" key="1">
    <source>
        <dbReference type="ARBA" id="ARBA00004413"/>
    </source>
</evidence>
<evidence type="ECO:0000259" key="11">
    <source>
        <dbReference type="PROSITE" id="PS50893"/>
    </source>
</evidence>
<protein>
    <submittedName>
        <fullName evidence="12">ATP-binding cassette domain-containing protein</fullName>
    </submittedName>
</protein>
<keyword evidence="8" id="KW-0046">Antibiotic resistance</keyword>
<dbReference type="PANTHER" id="PTHR42711:SF19">
    <property type="entry name" value="DOXORUBICIN RESISTANCE ATP-BINDING PROTEIN DRRA"/>
    <property type="match status" value="1"/>
</dbReference>
<keyword evidence="6" id="KW-1278">Translocase</keyword>
<dbReference type="Pfam" id="PF00005">
    <property type="entry name" value="ABC_tran"/>
    <property type="match status" value="1"/>
</dbReference>
<keyword evidence="2" id="KW-0813">Transport</keyword>
<feature type="compositionally biased region" description="Low complexity" evidence="10">
    <location>
        <begin position="76"/>
        <end position="97"/>
    </location>
</feature>
<dbReference type="AlphaFoldDB" id="A0A9X3I462"/>
<comment type="caution">
    <text evidence="12">The sequence shown here is derived from an EMBL/GenBank/DDBJ whole genome shotgun (WGS) entry which is preliminary data.</text>
</comment>
<dbReference type="EMBL" id="JAPKFM010000008">
    <property type="protein sequence ID" value="MCX2964378.1"/>
    <property type="molecule type" value="Genomic_DNA"/>
</dbReference>
<dbReference type="GO" id="GO:1900753">
    <property type="term" value="P:doxorubicin transport"/>
    <property type="evidence" value="ECO:0007669"/>
    <property type="project" value="InterPro"/>
</dbReference>
<reference evidence="12" key="1">
    <citation type="submission" date="2022-10" db="EMBL/GenBank/DDBJ databases">
        <title>WGS of marine actinomycetes from Thailand.</title>
        <authorList>
            <person name="Thawai C."/>
        </authorList>
    </citation>
    <scope>NUCLEOTIDE SEQUENCE</scope>
    <source>
        <strain evidence="12">SW21</strain>
    </source>
</reference>
<dbReference type="InterPro" id="IPR005894">
    <property type="entry name" value="DrrA"/>
</dbReference>
<gene>
    <name evidence="12" type="ORF">OSB52_09780</name>
</gene>
<dbReference type="InterPro" id="IPR003439">
    <property type="entry name" value="ABC_transporter-like_ATP-bd"/>
</dbReference>
<keyword evidence="3" id="KW-1003">Cell membrane</keyword>
<evidence type="ECO:0000256" key="4">
    <source>
        <dbReference type="ARBA" id="ARBA00022741"/>
    </source>
</evidence>
<dbReference type="GO" id="GO:0005524">
    <property type="term" value="F:ATP binding"/>
    <property type="evidence" value="ECO:0007669"/>
    <property type="project" value="UniProtKB-KW"/>
</dbReference>
<proteinExistence type="inferred from homology"/>
<organism evidence="12 13">
    <name type="scientific">Gordonia aquimaris</name>
    <dbReference type="NCBI Taxonomy" id="2984863"/>
    <lineage>
        <taxon>Bacteria</taxon>
        <taxon>Bacillati</taxon>
        <taxon>Actinomycetota</taxon>
        <taxon>Actinomycetes</taxon>
        <taxon>Mycobacteriales</taxon>
        <taxon>Gordoniaceae</taxon>
        <taxon>Gordonia</taxon>
    </lineage>
</organism>
<dbReference type="GO" id="GO:0046677">
    <property type="term" value="P:response to antibiotic"/>
    <property type="evidence" value="ECO:0007669"/>
    <property type="project" value="UniProtKB-KW"/>
</dbReference>
<dbReference type="InterPro" id="IPR050763">
    <property type="entry name" value="ABC_transporter_ATP-binding"/>
</dbReference>
<feature type="compositionally biased region" description="Basic and acidic residues" evidence="10">
    <location>
        <begin position="20"/>
        <end position="34"/>
    </location>
</feature>
<comment type="subcellular location">
    <subcellularLocation>
        <location evidence="1">Cell membrane</location>
        <topology evidence="1">Peripheral membrane protein</topology>
        <orientation evidence="1">Cytoplasmic side</orientation>
    </subcellularLocation>
</comment>
<evidence type="ECO:0000256" key="5">
    <source>
        <dbReference type="ARBA" id="ARBA00022840"/>
    </source>
</evidence>
<dbReference type="Proteomes" id="UP001143347">
    <property type="component" value="Unassembled WGS sequence"/>
</dbReference>
<dbReference type="GO" id="GO:0043215">
    <property type="term" value="P:daunorubicin transport"/>
    <property type="evidence" value="ECO:0007669"/>
    <property type="project" value="InterPro"/>
</dbReference>
<feature type="domain" description="ABC transporter" evidence="11">
    <location>
        <begin position="217"/>
        <end position="447"/>
    </location>
</feature>
<evidence type="ECO:0000313" key="12">
    <source>
        <dbReference type="EMBL" id="MCX2964378.1"/>
    </source>
</evidence>
<feature type="region of interest" description="Disordered" evidence="10">
    <location>
        <begin position="534"/>
        <end position="553"/>
    </location>
</feature>